<evidence type="ECO:0000313" key="9">
    <source>
        <dbReference type="Proteomes" id="UP000238042"/>
    </source>
</evidence>
<dbReference type="InterPro" id="IPR037185">
    <property type="entry name" value="EmrE-like"/>
</dbReference>
<gene>
    <name evidence="8" type="ORF">C4S77_06055</name>
</gene>
<feature type="transmembrane region" description="Helical" evidence="6">
    <location>
        <begin position="190"/>
        <end position="207"/>
    </location>
</feature>
<keyword evidence="5 6" id="KW-0472">Membrane</keyword>
<dbReference type="InterPro" id="IPR000620">
    <property type="entry name" value="EamA_dom"/>
</dbReference>
<evidence type="ECO:0000259" key="7">
    <source>
        <dbReference type="Pfam" id="PF00892"/>
    </source>
</evidence>
<feature type="transmembrane region" description="Helical" evidence="6">
    <location>
        <begin position="69"/>
        <end position="86"/>
    </location>
</feature>
<feature type="transmembrane region" description="Helical" evidence="6">
    <location>
        <begin position="250"/>
        <end position="267"/>
    </location>
</feature>
<dbReference type="Proteomes" id="UP000238042">
    <property type="component" value="Unassembled WGS sequence"/>
</dbReference>
<dbReference type="AlphaFoldDB" id="A0A2S8AE60"/>
<organism evidence="8 9">
    <name type="scientific">Apibacter adventoris</name>
    <dbReference type="NCBI Taxonomy" id="1679466"/>
    <lineage>
        <taxon>Bacteria</taxon>
        <taxon>Pseudomonadati</taxon>
        <taxon>Bacteroidota</taxon>
        <taxon>Flavobacteriia</taxon>
        <taxon>Flavobacteriales</taxon>
        <taxon>Weeksellaceae</taxon>
        <taxon>Apibacter</taxon>
    </lineage>
</organism>
<name>A0A2S8AE60_9FLAO</name>
<evidence type="ECO:0000256" key="4">
    <source>
        <dbReference type="ARBA" id="ARBA00022989"/>
    </source>
</evidence>
<feature type="transmembrane region" description="Helical" evidence="6">
    <location>
        <begin position="273"/>
        <end position="291"/>
    </location>
</feature>
<evidence type="ECO:0000256" key="6">
    <source>
        <dbReference type="SAM" id="Phobius"/>
    </source>
</evidence>
<reference evidence="8 9" key="1">
    <citation type="submission" date="2018-02" db="EMBL/GenBank/DDBJ databases">
        <title>Genome sequences of Apibacter spp., gut symbionts of Asian honey bees.</title>
        <authorList>
            <person name="Kwong W.K."/>
            <person name="Steele M.I."/>
            <person name="Moran N.A."/>
        </authorList>
    </citation>
    <scope>NUCLEOTIDE SEQUENCE [LARGE SCALE GENOMIC DNA]</scope>
    <source>
        <strain evidence="9">wkB301</strain>
    </source>
</reference>
<dbReference type="GO" id="GO:0005886">
    <property type="term" value="C:plasma membrane"/>
    <property type="evidence" value="ECO:0007669"/>
    <property type="project" value="UniProtKB-SubCell"/>
</dbReference>
<feature type="transmembrane region" description="Helical" evidence="6">
    <location>
        <begin position="12"/>
        <end position="32"/>
    </location>
</feature>
<evidence type="ECO:0000256" key="2">
    <source>
        <dbReference type="ARBA" id="ARBA00022475"/>
    </source>
</evidence>
<sequence>MGTKNLSIKYHLMAVITVIIWGTTFISTKILINNGLSPVEIFFYRFLMAYLCIWFFTPKTLLSKSKKDEFLFVLLGLCGGSLYFVAENMALGITLASNVSLIICTAPLLTAFLSFIVYRKKEKPTKNLIYGSLLALVGVTLVIFNGSFVLQLNPLGDFLTVLAALSWAFYGLILRKMENNYPTLFITRKVFFYGIVTLLPIMYFQPIHFNKDILFRPSVILNLSFLGFIASMLCFFMWNTAVKKLGVVRTSNYIYVVPLVTLLTSSLVLEEQITKIAILGSICILLGVYMAERGINLQFIKNITQKRI</sequence>
<dbReference type="InterPro" id="IPR050638">
    <property type="entry name" value="AA-Vitamin_Transporters"/>
</dbReference>
<dbReference type="OrthoDB" id="9805239at2"/>
<keyword evidence="3 6" id="KW-0812">Transmembrane</keyword>
<evidence type="ECO:0000256" key="3">
    <source>
        <dbReference type="ARBA" id="ARBA00022692"/>
    </source>
</evidence>
<feature type="transmembrane region" description="Helical" evidence="6">
    <location>
        <begin position="219"/>
        <end position="238"/>
    </location>
</feature>
<evidence type="ECO:0000256" key="5">
    <source>
        <dbReference type="ARBA" id="ARBA00023136"/>
    </source>
</evidence>
<dbReference type="PANTHER" id="PTHR32322:SF18">
    <property type="entry name" value="S-ADENOSYLMETHIONINE_S-ADENOSYLHOMOCYSTEINE TRANSPORTER"/>
    <property type="match status" value="1"/>
</dbReference>
<keyword evidence="2" id="KW-1003">Cell membrane</keyword>
<accession>A0A2S8AE60</accession>
<feature type="transmembrane region" description="Helical" evidence="6">
    <location>
        <begin position="128"/>
        <end position="149"/>
    </location>
</feature>
<protein>
    <submittedName>
        <fullName evidence="8">EamA family transporter</fullName>
    </submittedName>
</protein>
<keyword evidence="9" id="KW-1185">Reference proteome</keyword>
<evidence type="ECO:0000313" key="8">
    <source>
        <dbReference type="EMBL" id="PQL93221.1"/>
    </source>
</evidence>
<dbReference type="SUPFAM" id="SSF103481">
    <property type="entry name" value="Multidrug resistance efflux transporter EmrE"/>
    <property type="match status" value="2"/>
</dbReference>
<dbReference type="PANTHER" id="PTHR32322">
    <property type="entry name" value="INNER MEMBRANE TRANSPORTER"/>
    <property type="match status" value="1"/>
</dbReference>
<comment type="caution">
    <text evidence="8">The sequence shown here is derived from an EMBL/GenBank/DDBJ whole genome shotgun (WGS) entry which is preliminary data.</text>
</comment>
<dbReference type="EMBL" id="PSZM01000036">
    <property type="protein sequence ID" value="PQL93221.1"/>
    <property type="molecule type" value="Genomic_DNA"/>
</dbReference>
<feature type="transmembrane region" description="Helical" evidence="6">
    <location>
        <begin position="155"/>
        <end position="174"/>
    </location>
</feature>
<feature type="domain" description="EamA" evidence="7">
    <location>
        <begin position="10"/>
        <end position="143"/>
    </location>
</feature>
<feature type="transmembrane region" description="Helical" evidence="6">
    <location>
        <begin position="38"/>
        <end position="57"/>
    </location>
</feature>
<proteinExistence type="predicted"/>
<comment type="subcellular location">
    <subcellularLocation>
        <location evidence="1">Cell membrane</location>
        <topology evidence="1">Multi-pass membrane protein</topology>
    </subcellularLocation>
</comment>
<dbReference type="Pfam" id="PF00892">
    <property type="entry name" value="EamA"/>
    <property type="match status" value="2"/>
</dbReference>
<feature type="domain" description="EamA" evidence="7">
    <location>
        <begin position="155"/>
        <end position="290"/>
    </location>
</feature>
<keyword evidence="4 6" id="KW-1133">Transmembrane helix</keyword>
<evidence type="ECO:0000256" key="1">
    <source>
        <dbReference type="ARBA" id="ARBA00004651"/>
    </source>
</evidence>
<feature type="transmembrane region" description="Helical" evidence="6">
    <location>
        <begin position="92"/>
        <end position="116"/>
    </location>
</feature>